<comment type="similarity">
    <text evidence="1">Belongs to the outer membrane factor (OMF) (TC 1.B.17) family.</text>
</comment>
<dbReference type="PANTHER" id="PTHR30203:SF24">
    <property type="entry name" value="BLR4935 PROTEIN"/>
    <property type="match status" value="1"/>
</dbReference>
<gene>
    <name evidence="2" type="ORF">JY572_28075</name>
</gene>
<dbReference type="RefSeq" id="WP_206713933.1">
    <property type="nucleotide sequence ID" value="NZ_CP071091.1"/>
</dbReference>
<dbReference type="InterPro" id="IPR003423">
    <property type="entry name" value="OMP_efflux"/>
</dbReference>
<evidence type="ECO:0000313" key="3">
    <source>
        <dbReference type="Proteomes" id="UP000663090"/>
    </source>
</evidence>
<evidence type="ECO:0000313" key="2">
    <source>
        <dbReference type="EMBL" id="QSQ12203.1"/>
    </source>
</evidence>
<evidence type="ECO:0000256" key="1">
    <source>
        <dbReference type="ARBA" id="ARBA00007613"/>
    </source>
</evidence>
<dbReference type="PROSITE" id="PS51257">
    <property type="entry name" value="PROKAR_LIPOPROTEIN"/>
    <property type="match status" value="1"/>
</dbReference>
<dbReference type="InterPro" id="IPR010131">
    <property type="entry name" value="MdtP/NodT-like"/>
</dbReference>
<dbReference type="Pfam" id="PF02321">
    <property type="entry name" value="OEP"/>
    <property type="match status" value="1"/>
</dbReference>
<proteinExistence type="inferred from homology"/>
<keyword evidence="3" id="KW-1185">Reference proteome</keyword>
<reference evidence="2 3" key="1">
    <citation type="submission" date="2021-02" db="EMBL/GenBank/DDBJ databases">
        <title>De Novo genome assembly of isolated myxobacteria.</title>
        <authorList>
            <person name="Stevens D.C."/>
        </authorList>
    </citation>
    <scope>NUCLEOTIDE SEQUENCE [LARGE SCALE GENOMIC DNA]</scope>
    <source>
        <strain evidence="2 3">SCHIC003</strain>
    </source>
</reference>
<protein>
    <submittedName>
        <fullName evidence="2">TolC family protein</fullName>
    </submittedName>
</protein>
<name>A0ABX7N774_9BACT</name>
<organism evidence="2 3">
    <name type="scientific">Myxococcus landrumensis</name>
    <dbReference type="NCBI Taxonomy" id="2813577"/>
    <lineage>
        <taxon>Bacteria</taxon>
        <taxon>Pseudomonadati</taxon>
        <taxon>Myxococcota</taxon>
        <taxon>Myxococcia</taxon>
        <taxon>Myxococcales</taxon>
        <taxon>Cystobacterineae</taxon>
        <taxon>Myxococcaceae</taxon>
        <taxon>Myxococcus</taxon>
    </lineage>
</organism>
<accession>A0ABX7N774</accession>
<dbReference type="EMBL" id="CP071091">
    <property type="protein sequence ID" value="QSQ12203.1"/>
    <property type="molecule type" value="Genomic_DNA"/>
</dbReference>
<dbReference type="Gene3D" id="1.20.1600.10">
    <property type="entry name" value="Outer membrane efflux proteins (OEP)"/>
    <property type="match status" value="1"/>
</dbReference>
<dbReference type="Proteomes" id="UP000663090">
    <property type="component" value="Chromosome"/>
</dbReference>
<dbReference type="PANTHER" id="PTHR30203">
    <property type="entry name" value="OUTER MEMBRANE CATION EFFLUX PROTEIN"/>
    <property type="match status" value="1"/>
</dbReference>
<sequence length="485" mass="52425">MKTWSSSRWKKPAQGALLATTLVLGGCVSVPYADDVRDVRSTLGPRWTPEVPVPALTGEAQRGEDIDAAVKQLLAQPLTADSAVRIALLNNRDLRAAMHELGIATGNLVQASLPPIPELELELSKPGGEHELQLGVGVEYSLSDLLLLPQRRGVALAERASERARTAGEVLSLAYRTRLAFYDVQARRQQLELRNLALRNAQARYATAAELEKVGNLRALDLATERSAVESARLAVAESENGVQDAREALNVLLGVFGAGTQWTVDSLLGDPSDALSKQDGLEARAIESSLDLSTLRGRMEAAELRRKLAATEGFLPDVSGGVSGEREDDRWQMGAHIKVGVPLFDRKRGERISALSSRESLKARYEATATAIRASLRQTRFRVESTASRAKHVRDVLLPATRKALEETVLQYNAMQLGVFDLLRAQDNVTNAASTYVDTLLEHHRARAALEQLLAGRHEGLELAPTRISAAASGSGSAPASDAH</sequence>
<dbReference type="SUPFAM" id="SSF56954">
    <property type="entry name" value="Outer membrane efflux proteins (OEP)"/>
    <property type="match status" value="1"/>
</dbReference>